<feature type="chain" id="PRO_5045361108" evidence="1">
    <location>
        <begin position="31"/>
        <end position="56"/>
    </location>
</feature>
<sequence>MKQKAYPVTSRSLVGLIAAVVLVGPAAASADEVAIIVHKLPLADRGRAIRAGSKGR</sequence>
<reference evidence="2 3" key="1">
    <citation type="journal article" date="2020" name="Arch. Microbiol.">
        <title>Bradyrhizobium campsiandrae sp. nov., a nitrogen-fixing bacterial strain isolated from a native leguminous tree from the Amazon adapted to flooded conditions.</title>
        <authorList>
            <person name="Cabral Michel D."/>
            <person name="Martins da Costa E."/>
            <person name="Azarias Guimaraes A."/>
            <person name="Soares de Carvalho T."/>
            <person name="Santos de Castro Caputo P."/>
            <person name="Willems A."/>
            <person name="de Souza Moreira F.M."/>
        </authorList>
    </citation>
    <scope>NUCLEOTIDE SEQUENCE [LARGE SCALE GENOMIC DNA]</scope>
    <source>
        <strain evidence="3">INPA 384B</strain>
    </source>
</reference>
<evidence type="ECO:0000256" key="1">
    <source>
        <dbReference type="SAM" id="SignalP"/>
    </source>
</evidence>
<keyword evidence="3" id="KW-1185">Reference proteome</keyword>
<dbReference type="EMBL" id="JAATTO010000064">
    <property type="protein sequence ID" value="MBC9983204.1"/>
    <property type="molecule type" value="Genomic_DNA"/>
</dbReference>
<dbReference type="RefSeq" id="WP_188106863.1">
    <property type="nucleotide sequence ID" value="NZ_JAANIH010000065.1"/>
</dbReference>
<evidence type="ECO:0000313" key="2">
    <source>
        <dbReference type="EMBL" id="MBC9983204.1"/>
    </source>
</evidence>
<name>A0ABR7UI99_9BRAD</name>
<keyword evidence="1" id="KW-0732">Signal</keyword>
<dbReference type="Proteomes" id="UP000639516">
    <property type="component" value="Unassembled WGS sequence"/>
</dbReference>
<accession>A0ABR7UI99</accession>
<feature type="signal peptide" evidence="1">
    <location>
        <begin position="1"/>
        <end position="30"/>
    </location>
</feature>
<gene>
    <name evidence="2" type="ORF">HA482_33965</name>
</gene>
<proteinExistence type="predicted"/>
<comment type="caution">
    <text evidence="2">The sequence shown here is derived from an EMBL/GenBank/DDBJ whole genome shotgun (WGS) entry which is preliminary data.</text>
</comment>
<protein>
    <submittedName>
        <fullName evidence="2">Uncharacterized protein</fullName>
    </submittedName>
</protein>
<evidence type="ECO:0000313" key="3">
    <source>
        <dbReference type="Proteomes" id="UP000639516"/>
    </source>
</evidence>
<organism evidence="2 3">
    <name type="scientific">Bradyrhizobium campsiandrae</name>
    <dbReference type="NCBI Taxonomy" id="1729892"/>
    <lineage>
        <taxon>Bacteria</taxon>
        <taxon>Pseudomonadati</taxon>
        <taxon>Pseudomonadota</taxon>
        <taxon>Alphaproteobacteria</taxon>
        <taxon>Hyphomicrobiales</taxon>
        <taxon>Nitrobacteraceae</taxon>
        <taxon>Bradyrhizobium</taxon>
    </lineage>
</organism>